<name>A0A2H3DFN7_ARMGA</name>
<protein>
    <submittedName>
        <fullName evidence="1">Uncharacterized protein</fullName>
    </submittedName>
</protein>
<evidence type="ECO:0000313" key="2">
    <source>
        <dbReference type="Proteomes" id="UP000217790"/>
    </source>
</evidence>
<dbReference type="Proteomes" id="UP000217790">
    <property type="component" value="Unassembled WGS sequence"/>
</dbReference>
<proteinExistence type="predicted"/>
<dbReference type="AlphaFoldDB" id="A0A2H3DFN7"/>
<keyword evidence="2" id="KW-1185">Reference proteome</keyword>
<accession>A0A2H3DFN7</accession>
<dbReference type="OrthoDB" id="10453965at2759"/>
<sequence length="64" mass="7360">MIIHVEGMGRRYGPVHTFLAGTLSSDIFCRGAYRLWVWTPPFQYEMQKLAVLQPDHGHMITVAK</sequence>
<dbReference type="EMBL" id="KZ293666">
    <property type="protein sequence ID" value="PBK90252.1"/>
    <property type="molecule type" value="Genomic_DNA"/>
</dbReference>
<gene>
    <name evidence="1" type="ORF">ARMGADRAFT_311277</name>
</gene>
<evidence type="ECO:0000313" key="1">
    <source>
        <dbReference type="EMBL" id="PBK90252.1"/>
    </source>
</evidence>
<reference evidence="2" key="1">
    <citation type="journal article" date="2017" name="Nat. Ecol. Evol.">
        <title>Genome expansion and lineage-specific genetic innovations in the forest pathogenic fungi Armillaria.</title>
        <authorList>
            <person name="Sipos G."/>
            <person name="Prasanna A.N."/>
            <person name="Walter M.C."/>
            <person name="O'Connor E."/>
            <person name="Balint B."/>
            <person name="Krizsan K."/>
            <person name="Kiss B."/>
            <person name="Hess J."/>
            <person name="Varga T."/>
            <person name="Slot J."/>
            <person name="Riley R."/>
            <person name="Boka B."/>
            <person name="Rigling D."/>
            <person name="Barry K."/>
            <person name="Lee J."/>
            <person name="Mihaltcheva S."/>
            <person name="LaButti K."/>
            <person name="Lipzen A."/>
            <person name="Waldron R."/>
            <person name="Moloney N.M."/>
            <person name="Sperisen C."/>
            <person name="Kredics L."/>
            <person name="Vagvoelgyi C."/>
            <person name="Patrignani A."/>
            <person name="Fitzpatrick D."/>
            <person name="Nagy I."/>
            <person name="Doyle S."/>
            <person name="Anderson J.B."/>
            <person name="Grigoriev I.V."/>
            <person name="Gueldener U."/>
            <person name="Muensterkoetter M."/>
            <person name="Nagy L.G."/>
        </authorList>
    </citation>
    <scope>NUCLEOTIDE SEQUENCE [LARGE SCALE GENOMIC DNA]</scope>
    <source>
        <strain evidence="2">Ar21-2</strain>
    </source>
</reference>
<organism evidence="1 2">
    <name type="scientific">Armillaria gallica</name>
    <name type="common">Bulbous honey fungus</name>
    <name type="synonym">Armillaria bulbosa</name>
    <dbReference type="NCBI Taxonomy" id="47427"/>
    <lineage>
        <taxon>Eukaryota</taxon>
        <taxon>Fungi</taxon>
        <taxon>Dikarya</taxon>
        <taxon>Basidiomycota</taxon>
        <taxon>Agaricomycotina</taxon>
        <taxon>Agaricomycetes</taxon>
        <taxon>Agaricomycetidae</taxon>
        <taxon>Agaricales</taxon>
        <taxon>Marasmiineae</taxon>
        <taxon>Physalacriaceae</taxon>
        <taxon>Armillaria</taxon>
    </lineage>
</organism>
<dbReference type="InParanoid" id="A0A2H3DFN7"/>